<dbReference type="AlphaFoldDB" id="L8XWV1"/>
<dbReference type="Pfam" id="PF00582">
    <property type="entry name" value="Usp"/>
    <property type="match status" value="2"/>
</dbReference>
<dbReference type="HOGENOM" id="CLU_049301_5_1_6"/>
<comment type="caution">
    <text evidence="3">The sequence shown here is derived from an EMBL/GenBank/DDBJ whole genome shotgun (WGS) entry which is preliminary data.</text>
</comment>
<feature type="domain" description="UspA" evidence="2">
    <location>
        <begin position="3"/>
        <end position="156"/>
    </location>
</feature>
<dbReference type="EMBL" id="AOBV01000016">
    <property type="protein sequence ID" value="ELV07240.1"/>
    <property type="molecule type" value="Genomic_DNA"/>
</dbReference>
<dbReference type="PATRIC" id="fig|1261130.3.peg.1885"/>
<dbReference type="CDD" id="cd00293">
    <property type="entry name" value="USP-like"/>
    <property type="match status" value="2"/>
</dbReference>
<evidence type="ECO:0000259" key="2">
    <source>
        <dbReference type="Pfam" id="PF00582"/>
    </source>
</evidence>
<dbReference type="PRINTS" id="PR01438">
    <property type="entry name" value="UNVRSLSTRESS"/>
</dbReference>
<evidence type="ECO:0000256" key="1">
    <source>
        <dbReference type="ARBA" id="ARBA00008791"/>
    </source>
</evidence>
<feature type="domain" description="UspA" evidence="2">
    <location>
        <begin position="211"/>
        <end position="283"/>
    </location>
</feature>
<keyword evidence="4" id="KW-1185">Reference proteome</keyword>
<organism evidence="3 4">
    <name type="scientific">Wohlfahrtiimonas chitiniclastica SH04</name>
    <dbReference type="NCBI Taxonomy" id="1261130"/>
    <lineage>
        <taxon>Bacteria</taxon>
        <taxon>Pseudomonadati</taxon>
        <taxon>Pseudomonadota</taxon>
        <taxon>Gammaproteobacteria</taxon>
        <taxon>Cardiobacteriales</taxon>
        <taxon>Ignatzschineriaceae</taxon>
        <taxon>Wohlfahrtiimonas</taxon>
    </lineage>
</organism>
<dbReference type="InterPro" id="IPR006015">
    <property type="entry name" value="Universal_stress_UspA"/>
</dbReference>
<comment type="similarity">
    <text evidence="1">Belongs to the universal stress protein A family.</text>
</comment>
<dbReference type="InterPro" id="IPR006016">
    <property type="entry name" value="UspA"/>
</dbReference>
<evidence type="ECO:0000313" key="4">
    <source>
        <dbReference type="Proteomes" id="UP000011617"/>
    </source>
</evidence>
<dbReference type="PANTHER" id="PTHR46268:SF6">
    <property type="entry name" value="UNIVERSAL STRESS PROTEIN UP12"/>
    <property type="match status" value="1"/>
</dbReference>
<gene>
    <name evidence="3" type="ORF">F387_01963</name>
</gene>
<evidence type="ECO:0000313" key="3">
    <source>
        <dbReference type="EMBL" id="ELV07240.1"/>
    </source>
</evidence>
<dbReference type="Proteomes" id="UP000011617">
    <property type="component" value="Unassembled WGS sequence"/>
</dbReference>
<protein>
    <recommendedName>
        <fullName evidence="2">UspA domain-containing protein</fullName>
    </recommendedName>
</protein>
<reference evidence="3 4" key="1">
    <citation type="journal article" date="2013" name="Genome Announc.">
        <title>Complete Genome Sequence of Wohlfahrtiimonas chitiniclastica Strain SH04, Isolated from Chrysomya megacephala Collected from Pudong International Airport in China.</title>
        <authorList>
            <person name="Cao X.M."/>
            <person name="Chen T."/>
            <person name="Xu L.Z."/>
            <person name="Yao L.S."/>
            <person name="Qi J."/>
            <person name="Zhang X.L."/>
            <person name="Yan Q.L."/>
            <person name="Deng Y.H."/>
            <person name="Guo T.Y."/>
            <person name="Wang J."/>
            <person name="Hu K.X."/>
            <person name="Xu B.L."/>
        </authorList>
    </citation>
    <scope>NUCLEOTIDE SEQUENCE [LARGE SCALE GENOMIC DNA]</scope>
    <source>
        <strain evidence="3 4">SH04</strain>
    </source>
</reference>
<dbReference type="OrthoDB" id="9804721at2"/>
<sequence length="283" mass="31465">MLKITACLDGSIGTNIVCDYAAWFSQKLNSPLDFLHVIDTPKVQAPQDLSGAIGLGSREKLLKELIELDKRKGKIELEHGQILLEEARMYVLENFNLHANVFQRHGSLLETIVDLEKNIRVLVMGKNGTHTEFSSKKIGSQIENIVRATHKPVLITSSPFQQPGSFLVAFDGSDTTRRCVERISSSSLLKGLVAHLVYVGTFNTEIETQLSWAKNQLELQGFNTSIHILNGEADKAIVDYSIAHQIDIIVVGAYGHSKIRQFFIGSTTTKIIMKSLKPVLLLR</sequence>
<accession>L8XWV1</accession>
<dbReference type="SUPFAM" id="SSF52402">
    <property type="entry name" value="Adenine nucleotide alpha hydrolases-like"/>
    <property type="match status" value="2"/>
</dbReference>
<proteinExistence type="inferred from homology"/>
<dbReference type="Gene3D" id="3.40.50.12370">
    <property type="match status" value="1"/>
</dbReference>
<dbReference type="PANTHER" id="PTHR46268">
    <property type="entry name" value="STRESS RESPONSE PROTEIN NHAX"/>
    <property type="match status" value="1"/>
</dbReference>
<name>L8XWV1_9GAMM</name>
<dbReference type="RefSeq" id="WP_008316880.1">
    <property type="nucleotide sequence ID" value="NZ_KB372787.1"/>
</dbReference>